<dbReference type="STRING" id="554055.A0A2P6VP51"/>
<feature type="domain" description="SAM" evidence="2">
    <location>
        <begin position="20"/>
        <end position="73"/>
    </location>
</feature>
<dbReference type="Pfam" id="PF07647">
    <property type="entry name" value="SAM_2"/>
    <property type="match status" value="1"/>
</dbReference>
<organism evidence="3 4">
    <name type="scientific">Micractinium conductrix</name>
    <dbReference type="NCBI Taxonomy" id="554055"/>
    <lineage>
        <taxon>Eukaryota</taxon>
        <taxon>Viridiplantae</taxon>
        <taxon>Chlorophyta</taxon>
        <taxon>core chlorophytes</taxon>
        <taxon>Trebouxiophyceae</taxon>
        <taxon>Chlorellales</taxon>
        <taxon>Chlorellaceae</taxon>
        <taxon>Chlorella clade</taxon>
        <taxon>Micractinium</taxon>
    </lineage>
</organism>
<dbReference type="Proteomes" id="UP000239649">
    <property type="component" value="Unassembled WGS sequence"/>
</dbReference>
<reference evidence="3 4" key="1">
    <citation type="journal article" date="2018" name="Plant J.">
        <title>Genome sequences of Chlorella sorokiniana UTEX 1602 and Micractinium conductrix SAG 241.80: implications to maltose excretion by a green alga.</title>
        <authorList>
            <person name="Arriola M.B."/>
            <person name="Velmurugan N."/>
            <person name="Zhang Y."/>
            <person name="Plunkett M.H."/>
            <person name="Hondzo H."/>
            <person name="Barney B.M."/>
        </authorList>
    </citation>
    <scope>NUCLEOTIDE SEQUENCE [LARGE SCALE GENOMIC DNA]</scope>
    <source>
        <strain evidence="3 4">SAG 241.80</strain>
    </source>
</reference>
<dbReference type="OrthoDB" id="10064100at2759"/>
<dbReference type="InterPro" id="IPR013761">
    <property type="entry name" value="SAM/pointed_sf"/>
</dbReference>
<comment type="caution">
    <text evidence="3">The sequence shown here is derived from an EMBL/GenBank/DDBJ whole genome shotgun (WGS) entry which is preliminary data.</text>
</comment>
<gene>
    <name evidence="3" type="ORF">C2E20_1555</name>
</gene>
<dbReference type="EMBL" id="LHPF02000002">
    <property type="protein sequence ID" value="PSC75839.1"/>
    <property type="molecule type" value="Genomic_DNA"/>
</dbReference>
<sequence length="464" mass="49122">MLLYQSLARHPDHKSQVAAWSIEDVQAWLGRLGLPAGLQAAFRGNAVDGGDLAGLTDGDLTNQLGCTQLQARKIRSQLAQLGVPTPAGTASTDSAAALGSESAAASAQTEAPPVQAAEAPLSLGGSAEPDPATCFQPADLRRYQQLTEALAALAALQPSLKALAKEDRHVAKYSGRKFSLTGLVTTQKHKDARLAESEAMAAQLRQQLQQGEAAVTARQGELADARRQLEAWQGKAAELCSIEIQLEQHVEDIFAAPAWRASPRQAELADALAALGAQSAEAGRGATTYGGGAQLLKEAGQLLRAALQNISQTQMINMFDMFDGGFGQPEPGHMFDDIIEMGLIRQANDEVQAAARKANEARSLLPGLPTIDDRVLRAAEMGIFQNMLFGGLGSDMVEMAMVQQSQRDVELMRQQVQAAASWAQPNLAAYQQQEAALGAQVDAKKGELQAFRRQALAAALAAGC</sequence>
<protein>
    <submittedName>
        <fullName evidence="3">TKL kinase</fullName>
    </submittedName>
</protein>
<evidence type="ECO:0000313" key="3">
    <source>
        <dbReference type="EMBL" id="PSC75839.1"/>
    </source>
</evidence>
<proteinExistence type="predicted"/>
<keyword evidence="4" id="KW-1185">Reference proteome</keyword>
<accession>A0A2P6VP51</accession>
<evidence type="ECO:0000313" key="4">
    <source>
        <dbReference type="Proteomes" id="UP000239649"/>
    </source>
</evidence>
<feature type="region of interest" description="Disordered" evidence="1">
    <location>
        <begin position="100"/>
        <end position="134"/>
    </location>
</feature>
<evidence type="ECO:0000259" key="2">
    <source>
        <dbReference type="PROSITE" id="PS50105"/>
    </source>
</evidence>
<keyword evidence="3" id="KW-0418">Kinase</keyword>
<dbReference type="Gene3D" id="1.10.150.50">
    <property type="entry name" value="Transcription Factor, Ets-1"/>
    <property type="match status" value="1"/>
</dbReference>
<evidence type="ECO:0000256" key="1">
    <source>
        <dbReference type="SAM" id="MobiDB-lite"/>
    </source>
</evidence>
<name>A0A2P6VP51_9CHLO</name>
<dbReference type="PROSITE" id="PS50105">
    <property type="entry name" value="SAM_DOMAIN"/>
    <property type="match status" value="1"/>
</dbReference>
<dbReference type="AlphaFoldDB" id="A0A2P6VP51"/>
<dbReference type="SMART" id="SM00454">
    <property type="entry name" value="SAM"/>
    <property type="match status" value="1"/>
</dbReference>
<dbReference type="GO" id="GO:0016301">
    <property type="term" value="F:kinase activity"/>
    <property type="evidence" value="ECO:0007669"/>
    <property type="project" value="UniProtKB-KW"/>
</dbReference>
<dbReference type="SUPFAM" id="SSF47769">
    <property type="entry name" value="SAM/Pointed domain"/>
    <property type="match status" value="1"/>
</dbReference>
<keyword evidence="3" id="KW-0808">Transferase</keyword>
<dbReference type="InterPro" id="IPR001660">
    <property type="entry name" value="SAM"/>
</dbReference>